<accession>A0A6H9XX08</accession>
<dbReference type="SUPFAM" id="SSF51011">
    <property type="entry name" value="Glycosyl hydrolase domain"/>
    <property type="match status" value="1"/>
</dbReference>
<dbReference type="SUPFAM" id="SSF81296">
    <property type="entry name" value="E set domains"/>
    <property type="match status" value="1"/>
</dbReference>
<dbReference type="InterPro" id="IPR044505">
    <property type="entry name" value="GlgX_Isoamylase_N_E_set"/>
</dbReference>
<dbReference type="Pfam" id="PF02922">
    <property type="entry name" value="CBM_48"/>
    <property type="match status" value="1"/>
</dbReference>
<feature type="region of interest" description="Disordered" evidence="4">
    <location>
        <begin position="750"/>
        <end position="855"/>
    </location>
</feature>
<dbReference type="SMART" id="SM00642">
    <property type="entry name" value="Aamy"/>
    <property type="match status" value="1"/>
</dbReference>
<feature type="region of interest" description="Disordered" evidence="4">
    <location>
        <begin position="479"/>
        <end position="504"/>
    </location>
</feature>
<proteinExistence type="inferred from homology"/>
<dbReference type="PANTHER" id="PTHR43002">
    <property type="entry name" value="GLYCOGEN DEBRANCHING ENZYME"/>
    <property type="match status" value="1"/>
</dbReference>
<dbReference type="Gene3D" id="2.60.40.10">
    <property type="entry name" value="Immunoglobulins"/>
    <property type="match status" value="1"/>
</dbReference>
<dbReference type="CDD" id="cd02856">
    <property type="entry name" value="E_set_GDE_Isoamylase_N"/>
    <property type="match status" value="1"/>
</dbReference>
<comment type="similarity">
    <text evidence="1">Belongs to the glycosyl hydrolase 13 family.</text>
</comment>
<keyword evidence="3 6" id="KW-0326">Glycosidase</keyword>
<dbReference type="GO" id="GO:0005980">
    <property type="term" value="P:glycogen catabolic process"/>
    <property type="evidence" value="ECO:0007669"/>
    <property type="project" value="InterPro"/>
</dbReference>
<evidence type="ECO:0000313" key="7">
    <source>
        <dbReference type="Proteomes" id="UP000249886"/>
    </source>
</evidence>
<evidence type="ECO:0000256" key="1">
    <source>
        <dbReference type="ARBA" id="ARBA00008061"/>
    </source>
</evidence>
<gene>
    <name evidence="6" type="primary">glgX_1</name>
    <name evidence="6" type="ORF">NCTC10254_01084</name>
</gene>
<comment type="caution">
    <text evidence="6">The sequence shown here is derived from an EMBL/GenBank/DDBJ whole genome shotgun (WGS) entry which is preliminary data.</text>
</comment>
<dbReference type="CDD" id="cd11326">
    <property type="entry name" value="AmyAc_Glg_debranch"/>
    <property type="match status" value="1"/>
</dbReference>
<dbReference type="GO" id="GO:0004135">
    <property type="term" value="F:amylo-alpha-1,6-glucosidase activity"/>
    <property type="evidence" value="ECO:0007669"/>
    <property type="project" value="InterPro"/>
</dbReference>
<dbReference type="InterPro" id="IPR006047">
    <property type="entry name" value="GH13_cat_dom"/>
</dbReference>
<keyword evidence="2 6" id="KW-0378">Hydrolase</keyword>
<reference evidence="6 7" key="1">
    <citation type="submission" date="2018-06" db="EMBL/GenBank/DDBJ databases">
        <authorList>
            <consortium name="Pathogen Informatics"/>
            <person name="Doyle S."/>
        </authorList>
    </citation>
    <scope>NUCLEOTIDE SEQUENCE [LARGE SCALE GENOMIC DNA]</scope>
    <source>
        <strain evidence="6 7">NCTC10254</strain>
    </source>
</reference>
<dbReference type="Gene3D" id="2.60.40.1180">
    <property type="entry name" value="Golgi alpha-mannosidase II"/>
    <property type="match status" value="1"/>
</dbReference>
<dbReference type="EC" id="3.2.1.-" evidence="6"/>
<evidence type="ECO:0000259" key="5">
    <source>
        <dbReference type="SMART" id="SM00642"/>
    </source>
</evidence>
<dbReference type="InterPro" id="IPR013783">
    <property type="entry name" value="Ig-like_fold"/>
</dbReference>
<sequence length="855" mass="95956">MTSAPTSEPRKIWPGDAYPLGSKYDGAGTNFAIFSDIAEKVELCLIDDDGNEERINLEEVDNHTWHCYLPGVSHGQRYGYRVHGPYDPANGHRCDASKLLVDPYARAFDGEFDGHPSLFSYDITKPYDMYSRNTEDSLGHTMLSVVVNPFFDWGGEKPPNVPYHETIIYEAHVKGMTMTHPEVPEDLRGTYAGMAHPEVIKYFKELGVTTIELMPVHQFLQDDRLRELGLRNYWGYNTFGFFAPHQDYAASIEVGGAVNEFKSMVRTFHEAGLEVILDVVYNHTAEGNHLGPTIAFRGIDNDSYYRLVDDSKAHYMDYTGTGNSLNVRDPHSLQMIMDSLRYWVEEMHVDGFRFDLASTLARELHDVDRLATFFDLVQQDPVVSRVKLIAEPWDVGEGGYQVGNFPTLWAEWNGKYRDTVRDFWRGEPSTLGEFASRLTGSSDLYAHNGRRPTASINFVTAHDGFTLNDLVSYNSKHNLANGEDDRDGESHNRSWNCGVEGPTDDPAINQLRDQQRRNFLTTLLLSQGTPMIAHGDEIARTQQGNNNVYCQDNELSWINWDFVNTNADLLEFTKRLIRIRKNHPVFRRRRFLAGDPFGFDAADRDIAWLVPSGRLMTQGDWEFAFGKSLMVYLNGRSIVEPDRRGQKVEDDSFLLMFNAHYDSIDFTIPGKQFGVSWKLIVDTTEATGYPAEAKHVSANGSITVPARSIIILQQIELPTAEADAEDHGTVDQKSVGEVSAPLNLTVMQPTQEPVAEPEPAVDTEEQQEPKAEAEPEVKAEAETEAAPQQPESEEPKPAKPAKPAKSTKSAKPAKPAKPTEPATEPAVDKQETPDPATTVDKPDDYSAKNNYGDES</sequence>
<dbReference type="InterPro" id="IPR014756">
    <property type="entry name" value="Ig_E-set"/>
</dbReference>
<dbReference type="EMBL" id="UARK01000003">
    <property type="protein sequence ID" value="SPW27890.1"/>
    <property type="molecule type" value="Genomic_DNA"/>
</dbReference>
<feature type="domain" description="Glycosyl hydrolase family 13 catalytic" evidence="5">
    <location>
        <begin position="144"/>
        <end position="580"/>
    </location>
</feature>
<evidence type="ECO:0000256" key="3">
    <source>
        <dbReference type="ARBA" id="ARBA00023295"/>
    </source>
</evidence>
<dbReference type="Gene3D" id="3.20.20.80">
    <property type="entry name" value="Glycosidases"/>
    <property type="match status" value="1"/>
</dbReference>
<dbReference type="AlphaFoldDB" id="A0A6H9XX08"/>
<feature type="compositionally biased region" description="Basic and acidic residues" evidence="4">
    <location>
        <begin position="767"/>
        <end position="781"/>
    </location>
</feature>
<protein>
    <submittedName>
        <fullName evidence="6">Glycogen debranching protein</fullName>
        <ecNumber evidence="6">3.2.1.-</ecNumber>
    </submittedName>
</protein>
<dbReference type="InterPro" id="IPR011837">
    <property type="entry name" value="Glycogen_debranch_GlgX"/>
</dbReference>
<dbReference type="RefSeq" id="WP_005525688.1">
    <property type="nucleotide sequence ID" value="NZ_CP050134.2"/>
</dbReference>
<evidence type="ECO:0000313" key="6">
    <source>
        <dbReference type="EMBL" id="SPW27890.1"/>
    </source>
</evidence>
<feature type="compositionally biased region" description="Low complexity" evidence="4">
    <location>
        <begin position="801"/>
        <end position="813"/>
    </location>
</feature>
<dbReference type="GeneID" id="84574236"/>
<evidence type="ECO:0000256" key="4">
    <source>
        <dbReference type="SAM" id="MobiDB-lite"/>
    </source>
</evidence>
<organism evidence="6 7">
    <name type="scientific">Corynebacterium matruchotii</name>
    <dbReference type="NCBI Taxonomy" id="43768"/>
    <lineage>
        <taxon>Bacteria</taxon>
        <taxon>Bacillati</taxon>
        <taxon>Actinomycetota</taxon>
        <taxon>Actinomycetes</taxon>
        <taxon>Mycobacteriales</taxon>
        <taxon>Corynebacteriaceae</taxon>
        <taxon>Corynebacterium</taxon>
    </lineage>
</organism>
<dbReference type="NCBIfam" id="TIGR02100">
    <property type="entry name" value="glgX_debranch"/>
    <property type="match status" value="1"/>
</dbReference>
<evidence type="ECO:0000256" key="2">
    <source>
        <dbReference type="ARBA" id="ARBA00022801"/>
    </source>
</evidence>
<dbReference type="InterPro" id="IPR013780">
    <property type="entry name" value="Glyco_hydro_b"/>
</dbReference>
<dbReference type="Proteomes" id="UP000249886">
    <property type="component" value="Unassembled WGS sequence"/>
</dbReference>
<dbReference type="InterPro" id="IPR004193">
    <property type="entry name" value="Glyco_hydro_13_N"/>
</dbReference>
<dbReference type="InterPro" id="IPR017853">
    <property type="entry name" value="GH"/>
</dbReference>
<name>A0A6H9XX08_9CORY</name>
<dbReference type="Pfam" id="PF00128">
    <property type="entry name" value="Alpha-amylase"/>
    <property type="match status" value="2"/>
</dbReference>
<dbReference type="SUPFAM" id="SSF51445">
    <property type="entry name" value="(Trans)glycosidases"/>
    <property type="match status" value="1"/>
</dbReference>